<comment type="subcellular location">
    <subcellularLocation>
        <location evidence="1">Membrane</location>
        <topology evidence="1">Single-pass membrane protein</topology>
    </subcellularLocation>
</comment>
<keyword evidence="3 6" id="KW-1133">Transmembrane helix</keyword>
<gene>
    <name evidence="8" type="ORF">ASPVEDRAFT_46799</name>
</gene>
<dbReference type="VEuPathDB" id="FungiDB:ASPVEDRAFT_46799"/>
<dbReference type="GO" id="GO:0071944">
    <property type="term" value="C:cell periphery"/>
    <property type="evidence" value="ECO:0007669"/>
    <property type="project" value="UniProtKB-ARBA"/>
</dbReference>
<dbReference type="InterPro" id="IPR051694">
    <property type="entry name" value="Immunoregulatory_rcpt-like"/>
</dbReference>
<feature type="compositionally biased region" description="Basic and acidic residues" evidence="5">
    <location>
        <begin position="244"/>
        <end position="253"/>
    </location>
</feature>
<evidence type="ECO:0000256" key="2">
    <source>
        <dbReference type="ARBA" id="ARBA00022692"/>
    </source>
</evidence>
<dbReference type="GeneID" id="63729156"/>
<evidence type="ECO:0000313" key="8">
    <source>
        <dbReference type="EMBL" id="OJJ07501.1"/>
    </source>
</evidence>
<dbReference type="RefSeq" id="XP_040673263.1">
    <property type="nucleotide sequence ID" value="XM_040813645.1"/>
</dbReference>
<dbReference type="PANTHER" id="PTHR15549">
    <property type="entry name" value="PAIRED IMMUNOGLOBULIN-LIKE TYPE 2 RECEPTOR"/>
    <property type="match status" value="1"/>
</dbReference>
<evidence type="ECO:0000313" key="9">
    <source>
        <dbReference type="Proteomes" id="UP000184073"/>
    </source>
</evidence>
<keyword evidence="7" id="KW-0732">Signal</keyword>
<feature type="transmembrane region" description="Helical" evidence="6">
    <location>
        <begin position="183"/>
        <end position="205"/>
    </location>
</feature>
<evidence type="ECO:0000256" key="5">
    <source>
        <dbReference type="SAM" id="MobiDB-lite"/>
    </source>
</evidence>
<dbReference type="Proteomes" id="UP000184073">
    <property type="component" value="Unassembled WGS sequence"/>
</dbReference>
<feature type="region of interest" description="Disordered" evidence="5">
    <location>
        <begin position="214"/>
        <end position="264"/>
    </location>
</feature>
<name>A0A1L9Q169_ASPVE</name>
<proteinExistence type="predicted"/>
<keyword evidence="2 6" id="KW-0812">Transmembrane</keyword>
<evidence type="ECO:0000256" key="4">
    <source>
        <dbReference type="ARBA" id="ARBA00023136"/>
    </source>
</evidence>
<evidence type="ECO:0000256" key="1">
    <source>
        <dbReference type="ARBA" id="ARBA00004167"/>
    </source>
</evidence>
<evidence type="ECO:0008006" key="10">
    <source>
        <dbReference type="Google" id="ProtNLM"/>
    </source>
</evidence>
<keyword evidence="4 6" id="KW-0472">Membrane</keyword>
<feature type="signal peptide" evidence="7">
    <location>
        <begin position="1"/>
        <end position="18"/>
    </location>
</feature>
<dbReference type="STRING" id="1036611.A0A1L9Q169"/>
<organism evidence="8 9">
    <name type="scientific">Aspergillus versicolor CBS 583.65</name>
    <dbReference type="NCBI Taxonomy" id="1036611"/>
    <lineage>
        <taxon>Eukaryota</taxon>
        <taxon>Fungi</taxon>
        <taxon>Dikarya</taxon>
        <taxon>Ascomycota</taxon>
        <taxon>Pezizomycotina</taxon>
        <taxon>Eurotiomycetes</taxon>
        <taxon>Eurotiomycetidae</taxon>
        <taxon>Eurotiales</taxon>
        <taxon>Aspergillaceae</taxon>
        <taxon>Aspergillus</taxon>
        <taxon>Aspergillus subgen. Nidulantes</taxon>
    </lineage>
</organism>
<dbReference type="AlphaFoldDB" id="A0A1L9Q169"/>
<evidence type="ECO:0000256" key="6">
    <source>
        <dbReference type="SAM" id="Phobius"/>
    </source>
</evidence>
<feature type="region of interest" description="Disordered" evidence="5">
    <location>
        <begin position="144"/>
        <end position="179"/>
    </location>
</feature>
<keyword evidence="9" id="KW-1185">Reference proteome</keyword>
<evidence type="ECO:0000256" key="7">
    <source>
        <dbReference type="SAM" id="SignalP"/>
    </source>
</evidence>
<dbReference type="OrthoDB" id="4506341at2759"/>
<protein>
    <recommendedName>
        <fullName evidence="10">Mid2 domain-containing protein</fullName>
    </recommendedName>
</protein>
<reference evidence="9" key="1">
    <citation type="journal article" date="2017" name="Genome Biol.">
        <title>Comparative genomics reveals high biological diversity and specific adaptations in the industrially and medically important fungal genus Aspergillus.</title>
        <authorList>
            <person name="de Vries R.P."/>
            <person name="Riley R."/>
            <person name="Wiebenga A."/>
            <person name="Aguilar-Osorio G."/>
            <person name="Amillis S."/>
            <person name="Uchima C.A."/>
            <person name="Anderluh G."/>
            <person name="Asadollahi M."/>
            <person name="Askin M."/>
            <person name="Barry K."/>
            <person name="Battaglia E."/>
            <person name="Bayram O."/>
            <person name="Benocci T."/>
            <person name="Braus-Stromeyer S.A."/>
            <person name="Caldana C."/>
            <person name="Canovas D."/>
            <person name="Cerqueira G.C."/>
            <person name="Chen F."/>
            <person name="Chen W."/>
            <person name="Choi C."/>
            <person name="Clum A."/>
            <person name="Dos Santos R.A."/>
            <person name="Damasio A.R."/>
            <person name="Diallinas G."/>
            <person name="Emri T."/>
            <person name="Fekete E."/>
            <person name="Flipphi M."/>
            <person name="Freyberg S."/>
            <person name="Gallo A."/>
            <person name="Gournas C."/>
            <person name="Habgood R."/>
            <person name="Hainaut M."/>
            <person name="Harispe M.L."/>
            <person name="Henrissat B."/>
            <person name="Hilden K.S."/>
            <person name="Hope R."/>
            <person name="Hossain A."/>
            <person name="Karabika E."/>
            <person name="Karaffa L."/>
            <person name="Karanyi Z."/>
            <person name="Krasevec N."/>
            <person name="Kuo A."/>
            <person name="Kusch H."/>
            <person name="LaButti K."/>
            <person name="Lagendijk E.L."/>
            <person name="Lapidus A."/>
            <person name="Levasseur A."/>
            <person name="Lindquist E."/>
            <person name="Lipzen A."/>
            <person name="Logrieco A.F."/>
            <person name="MacCabe A."/>
            <person name="Maekelae M.R."/>
            <person name="Malavazi I."/>
            <person name="Melin P."/>
            <person name="Meyer V."/>
            <person name="Mielnichuk N."/>
            <person name="Miskei M."/>
            <person name="Molnar A.P."/>
            <person name="Mule G."/>
            <person name="Ngan C.Y."/>
            <person name="Orejas M."/>
            <person name="Orosz E."/>
            <person name="Ouedraogo J.P."/>
            <person name="Overkamp K.M."/>
            <person name="Park H.-S."/>
            <person name="Perrone G."/>
            <person name="Piumi F."/>
            <person name="Punt P.J."/>
            <person name="Ram A.F."/>
            <person name="Ramon A."/>
            <person name="Rauscher S."/>
            <person name="Record E."/>
            <person name="Riano-Pachon D.M."/>
            <person name="Robert V."/>
            <person name="Roehrig J."/>
            <person name="Ruller R."/>
            <person name="Salamov A."/>
            <person name="Salih N.S."/>
            <person name="Samson R.A."/>
            <person name="Sandor E."/>
            <person name="Sanguinetti M."/>
            <person name="Schuetze T."/>
            <person name="Sepcic K."/>
            <person name="Shelest E."/>
            <person name="Sherlock G."/>
            <person name="Sophianopoulou V."/>
            <person name="Squina F.M."/>
            <person name="Sun H."/>
            <person name="Susca A."/>
            <person name="Todd R.B."/>
            <person name="Tsang A."/>
            <person name="Unkles S.E."/>
            <person name="van de Wiele N."/>
            <person name="van Rossen-Uffink D."/>
            <person name="Oliveira J.V."/>
            <person name="Vesth T.C."/>
            <person name="Visser J."/>
            <person name="Yu J.-H."/>
            <person name="Zhou M."/>
            <person name="Andersen M.R."/>
            <person name="Archer D.B."/>
            <person name="Baker S.E."/>
            <person name="Benoit I."/>
            <person name="Brakhage A.A."/>
            <person name="Braus G.H."/>
            <person name="Fischer R."/>
            <person name="Frisvad J.C."/>
            <person name="Goldman G.H."/>
            <person name="Houbraken J."/>
            <person name="Oakley B."/>
            <person name="Pocsi I."/>
            <person name="Scazzocchio C."/>
            <person name="Seiboth B."/>
            <person name="vanKuyk P.A."/>
            <person name="Wortman J."/>
            <person name="Dyer P.S."/>
            <person name="Grigoriev I.V."/>
        </authorList>
    </citation>
    <scope>NUCLEOTIDE SEQUENCE [LARGE SCALE GENOMIC DNA]</scope>
    <source>
        <strain evidence="9">CBS 583.65</strain>
    </source>
</reference>
<feature type="compositionally biased region" description="Low complexity" evidence="5">
    <location>
        <begin position="144"/>
        <end position="169"/>
    </location>
</feature>
<sequence>MRLFPVVLGACHLLAASAQDVTCYKPDGTSRTFNGTELCNSVDGSVSMCCGWNDQCLQNGLCKSKLDNKSYWRDMCSISSWPEVGCLKACTDEGQIDEVGNAQMTPCDGTDYSEKWCCGDNTDCCGTGDEIIVPTNIYVSSTATSTSASESPTSTSTTTGTGAIASPSPEESPESGLSTGAKAGIGVGVGAGVVIVLGVVAFLVIRRRRRKGMVASGTTLDSSAQPGVVPQVPQELSQTPVYEKPADKQDTRYELPAQPSTADR</sequence>
<evidence type="ECO:0000256" key="3">
    <source>
        <dbReference type="ARBA" id="ARBA00022989"/>
    </source>
</evidence>
<dbReference type="GO" id="GO:0016020">
    <property type="term" value="C:membrane"/>
    <property type="evidence" value="ECO:0007669"/>
    <property type="project" value="UniProtKB-SubCell"/>
</dbReference>
<feature type="compositionally biased region" description="Polar residues" evidence="5">
    <location>
        <begin position="216"/>
        <end position="225"/>
    </location>
</feature>
<feature type="chain" id="PRO_5012792762" description="Mid2 domain-containing protein" evidence="7">
    <location>
        <begin position="19"/>
        <end position="264"/>
    </location>
</feature>
<accession>A0A1L9Q169</accession>
<dbReference type="EMBL" id="KV878137">
    <property type="protein sequence ID" value="OJJ07501.1"/>
    <property type="molecule type" value="Genomic_DNA"/>
</dbReference>